<gene>
    <name evidence="2" type="ORF">DFP97_10755</name>
</gene>
<keyword evidence="1" id="KW-1133">Transmembrane helix</keyword>
<proteinExistence type="predicted"/>
<comment type="caution">
    <text evidence="2">The sequence shown here is derived from an EMBL/GenBank/DDBJ whole genome shotgun (WGS) entry which is preliminary data.</text>
</comment>
<evidence type="ECO:0000313" key="2">
    <source>
        <dbReference type="EMBL" id="RCW47856.1"/>
    </source>
</evidence>
<feature type="transmembrane region" description="Helical" evidence="1">
    <location>
        <begin position="22"/>
        <end position="41"/>
    </location>
</feature>
<evidence type="ECO:0000256" key="1">
    <source>
        <dbReference type="SAM" id="Phobius"/>
    </source>
</evidence>
<protein>
    <submittedName>
        <fullName evidence="2">Uncharacterized protein</fullName>
    </submittedName>
</protein>
<dbReference type="Proteomes" id="UP000252415">
    <property type="component" value="Unassembled WGS sequence"/>
</dbReference>
<keyword evidence="3" id="KW-1185">Reference proteome</keyword>
<name>A0A368W4R8_9BACL</name>
<dbReference type="EMBL" id="QPJD01000007">
    <property type="protein sequence ID" value="RCW47856.1"/>
    <property type="molecule type" value="Genomic_DNA"/>
</dbReference>
<reference evidence="2 3" key="1">
    <citation type="submission" date="2018-07" db="EMBL/GenBank/DDBJ databases">
        <title>Genomic Encyclopedia of Type Strains, Phase III (KMG-III): the genomes of soil and plant-associated and newly described type strains.</title>
        <authorList>
            <person name="Whitman W."/>
        </authorList>
    </citation>
    <scope>NUCLEOTIDE SEQUENCE [LARGE SCALE GENOMIC DNA]</scope>
    <source>
        <strain evidence="2 3">CECT 7506</strain>
    </source>
</reference>
<organism evidence="2 3">
    <name type="scientific">Paenibacillus prosopidis</name>
    <dbReference type="NCBI Taxonomy" id="630520"/>
    <lineage>
        <taxon>Bacteria</taxon>
        <taxon>Bacillati</taxon>
        <taxon>Bacillota</taxon>
        <taxon>Bacilli</taxon>
        <taxon>Bacillales</taxon>
        <taxon>Paenibacillaceae</taxon>
        <taxon>Paenibacillus</taxon>
    </lineage>
</organism>
<evidence type="ECO:0000313" key="3">
    <source>
        <dbReference type="Proteomes" id="UP000252415"/>
    </source>
</evidence>
<dbReference type="AlphaFoldDB" id="A0A368W4R8"/>
<sequence>MGITSIKAIHLAPDYIPFMKKATAQVLIAWAVAFSLMRLIVKLVMQEA</sequence>
<keyword evidence="1" id="KW-0812">Transmembrane</keyword>
<keyword evidence="1" id="KW-0472">Membrane</keyword>
<accession>A0A368W4R8</accession>